<dbReference type="AlphaFoldDB" id="A0A7J0BUQ2"/>
<feature type="transmembrane region" description="Helical" evidence="8">
    <location>
        <begin position="224"/>
        <end position="241"/>
    </location>
</feature>
<evidence type="ECO:0000313" key="10">
    <source>
        <dbReference type="Proteomes" id="UP000503820"/>
    </source>
</evidence>
<dbReference type="PANTHER" id="PTHR30269">
    <property type="entry name" value="TRANSMEMBRANE PROTEIN YFCA"/>
    <property type="match status" value="1"/>
</dbReference>
<dbReference type="GO" id="GO:0005886">
    <property type="term" value="C:plasma membrane"/>
    <property type="evidence" value="ECO:0007669"/>
    <property type="project" value="UniProtKB-SubCell"/>
</dbReference>
<dbReference type="RefSeq" id="WP_174410022.1">
    <property type="nucleotide sequence ID" value="NZ_BLVP01000008.1"/>
</dbReference>
<feature type="transmembrane region" description="Helical" evidence="8">
    <location>
        <begin position="191"/>
        <end position="212"/>
    </location>
</feature>
<evidence type="ECO:0000256" key="4">
    <source>
        <dbReference type="ARBA" id="ARBA00022475"/>
    </source>
</evidence>
<dbReference type="EMBL" id="BLVP01000008">
    <property type="protein sequence ID" value="GFM37423.1"/>
    <property type="molecule type" value="Genomic_DNA"/>
</dbReference>
<evidence type="ECO:0000256" key="3">
    <source>
        <dbReference type="ARBA" id="ARBA00022448"/>
    </source>
</evidence>
<keyword evidence="4 8" id="KW-1003">Cell membrane</keyword>
<evidence type="ECO:0000256" key="1">
    <source>
        <dbReference type="ARBA" id="ARBA00004651"/>
    </source>
</evidence>
<dbReference type="Pfam" id="PF01925">
    <property type="entry name" value="TauE"/>
    <property type="match status" value="1"/>
</dbReference>
<feature type="transmembrane region" description="Helical" evidence="8">
    <location>
        <begin position="164"/>
        <end position="184"/>
    </location>
</feature>
<gene>
    <name evidence="9" type="ORF">DSM19430T_21070</name>
</gene>
<evidence type="ECO:0000313" key="9">
    <source>
        <dbReference type="EMBL" id="GFM37423.1"/>
    </source>
</evidence>
<proteinExistence type="inferred from homology"/>
<evidence type="ECO:0000256" key="7">
    <source>
        <dbReference type="ARBA" id="ARBA00023136"/>
    </source>
</evidence>
<feature type="transmembrane region" description="Helical" evidence="8">
    <location>
        <begin position="39"/>
        <end position="61"/>
    </location>
</feature>
<feature type="transmembrane region" description="Helical" evidence="8">
    <location>
        <begin position="9"/>
        <end position="33"/>
    </location>
</feature>
<keyword evidence="7 8" id="KW-0472">Membrane</keyword>
<reference evidence="9 10" key="1">
    <citation type="submission" date="2020-05" db="EMBL/GenBank/DDBJ databases">
        <title>Draft genome sequence of Desulfovibrio psychrotolerans JS1T.</title>
        <authorList>
            <person name="Ueno A."/>
            <person name="Tamazawa S."/>
            <person name="Tamamura S."/>
            <person name="Murakami T."/>
            <person name="Kiyama T."/>
            <person name="Inomata H."/>
            <person name="Amano Y."/>
            <person name="Miyakawa K."/>
            <person name="Tamaki H."/>
            <person name="Naganuma T."/>
            <person name="Kaneko K."/>
        </authorList>
    </citation>
    <scope>NUCLEOTIDE SEQUENCE [LARGE SCALE GENOMIC DNA]</scope>
    <source>
        <strain evidence="9 10">JS1</strain>
    </source>
</reference>
<comment type="subcellular location">
    <subcellularLocation>
        <location evidence="1 8">Cell membrane</location>
        <topology evidence="1 8">Multi-pass membrane protein</topology>
    </subcellularLocation>
</comment>
<dbReference type="InterPro" id="IPR052017">
    <property type="entry name" value="TSUP"/>
</dbReference>
<evidence type="ECO:0000256" key="5">
    <source>
        <dbReference type="ARBA" id="ARBA00022692"/>
    </source>
</evidence>
<evidence type="ECO:0000256" key="8">
    <source>
        <dbReference type="RuleBase" id="RU363041"/>
    </source>
</evidence>
<sequence>MNEYIMTAAVYAVAGFLQGVTGFGSALVAIPFITMYLDFPSAVAMSVLCGTMLNAQLGWSYRRFADRNRLRPLFVGALPGVLVGVVLLRLVPGHAMKTGMGVFLLAYAAYGLFWERARLRGLSQLWGYVAGFCSGAFGAAFGAGGPPTVVYTTLSGWPKDAVKATLACFFLAVCVVSALAHMASGMWNMRVMLLVAVAAPAVWLGAHTGIIVSRRIGEHSYRRMLFILLAAMGGMMLYSAGA</sequence>
<protein>
    <recommendedName>
        <fullName evidence="8">Probable membrane transporter protein</fullName>
    </recommendedName>
</protein>
<feature type="transmembrane region" description="Helical" evidence="8">
    <location>
        <begin position="125"/>
        <end position="144"/>
    </location>
</feature>
<comment type="caution">
    <text evidence="9">The sequence shown here is derived from an EMBL/GenBank/DDBJ whole genome shotgun (WGS) entry which is preliminary data.</text>
</comment>
<comment type="similarity">
    <text evidence="2 8">Belongs to the 4-toluene sulfonate uptake permease (TSUP) (TC 2.A.102) family.</text>
</comment>
<dbReference type="PANTHER" id="PTHR30269:SF37">
    <property type="entry name" value="MEMBRANE TRANSPORTER PROTEIN"/>
    <property type="match status" value="1"/>
</dbReference>
<keyword evidence="5 8" id="KW-0812">Transmembrane</keyword>
<organism evidence="9 10">
    <name type="scientific">Desulfovibrio psychrotolerans</name>
    <dbReference type="NCBI Taxonomy" id="415242"/>
    <lineage>
        <taxon>Bacteria</taxon>
        <taxon>Pseudomonadati</taxon>
        <taxon>Thermodesulfobacteriota</taxon>
        <taxon>Desulfovibrionia</taxon>
        <taxon>Desulfovibrionales</taxon>
        <taxon>Desulfovibrionaceae</taxon>
        <taxon>Desulfovibrio</taxon>
    </lineage>
</organism>
<evidence type="ECO:0000256" key="6">
    <source>
        <dbReference type="ARBA" id="ARBA00022989"/>
    </source>
</evidence>
<keyword evidence="6 8" id="KW-1133">Transmembrane helix</keyword>
<keyword evidence="3" id="KW-0813">Transport</keyword>
<accession>A0A7J0BUQ2</accession>
<dbReference type="Proteomes" id="UP000503820">
    <property type="component" value="Unassembled WGS sequence"/>
</dbReference>
<keyword evidence="10" id="KW-1185">Reference proteome</keyword>
<name>A0A7J0BUQ2_9BACT</name>
<feature type="transmembrane region" description="Helical" evidence="8">
    <location>
        <begin position="73"/>
        <end position="90"/>
    </location>
</feature>
<feature type="transmembrane region" description="Helical" evidence="8">
    <location>
        <begin position="96"/>
        <end position="113"/>
    </location>
</feature>
<evidence type="ECO:0000256" key="2">
    <source>
        <dbReference type="ARBA" id="ARBA00009142"/>
    </source>
</evidence>
<dbReference type="InterPro" id="IPR002781">
    <property type="entry name" value="TM_pro_TauE-like"/>
</dbReference>